<comment type="caution">
    <text evidence="2">The sequence shown here is derived from an EMBL/GenBank/DDBJ whole genome shotgun (WGS) entry which is preliminary data.</text>
</comment>
<protein>
    <submittedName>
        <fullName evidence="2">Uncharacterized protein</fullName>
    </submittedName>
</protein>
<reference evidence="2 3" key="1">
    <citation type="submission" date="2024-01" db="EMBL/GenBank/DDBJ databases">
        <title>Genome assemblies of Stephania.</title>
        <authorList>
            <person name="Yang L."/>
        </authorList>
    </citation>
    <scope>NUCLEOTIDE SEQUENCE [LARGE SCALE GENOMIC DNA]</scope>
    <source>
        <strain evidence="2">YNDBR</strain>
        <tissue evidence="2">Leaf</tissue>
    </source>
</reference>
<keyword evidence="3" id="KW-1185">Reference proteome</keyword>
<name>A0AAP0LI93_9MAGN</name>
<evidence type="ECO:0000313" key="3">
    <source>
        <dbReference type="Proteomes" id="UP001420932"/>
    </source>
</evidence>
<feature type="region of interest" description="Disordered" evidence="1">
    <location>
        <begin position="164"/>
        <end position="185"/>
    </location>
</feature>
<dbReference type="Proteomes" id="UP001420932">
    <property type="component" value="Unassembled WGS sequence"/>
</dbReference>
<evidence type="ECO:0000313" key="2">
    <source>
        <dbReference type="EMBL" id="KAK9169514.1"/>
    </source>
</evidence>
<accession>A0AAP0LI93</accession>
<organism evidence="2 3">
    <name type="scientific">Stephania yunnanensis</name>
    <dbReference type="NCBI Taxonomy" id="152371"/>
    <lineage>
        <taxon>Eukaryota</taxon>
        <taxon>Viridiplantae</taxon>
        <taxon>Streptophyta</taxon>
        <taxon>Embryophyta</taxon>
        <taxon>Tracheophyta</taxon>
        <taxon>Spermatophyta</taxon>
        <taxon>Magnoliopsida</taxon>
        <taxon>Ranunculales</taxon>
        <taxon>Menispermaceae</taxon>
        <taxon>Menispermoideae</taxon>
        <taxon>Cissampelideae</taxon>
        <taxon>Stephania</taxon>
    </lineage>
</organism>
<sequence length="185" mass="20410">MGAQESLELSTKMYFSWMDSIGDALEKVSLHMANIILPVLQETVVKGDPRVEATTIIWVSLDASNWVRNPGRARKGETAVEVVLKKVAVKGSGDTWRIVMDTCLPYGSEKRGELNLHKISTAGLICTIYVAEGDGSLYEYLMNEEDKEMIEWLKVFKCPSSLRPPNAGAIGSGSQSRDNAKQTRS</sequence>
<dbReference type="EMBL" id="JBBNAF010000001">
    <property type="protein sequence ID" value="KAK9169514.1"/>
    <property type="molecule type" value="Genomic_DNA"/>
</dbReference>
<evidence type="ECO:0000256" key="1">
    <source>
        <dbReference type="SAM" id="MobiDB-lite"/>
    </source>
</evidence>
<proteinExistence type="predicted"/>
<dbReference type="AlphaFoldDB" id="A0AAP0LI93"/>
<gene>
    <name evidence="2" type="ORF">Syun_001654</name>
</gene>